<name>A0A1Q9DCY6_SYMMI</name>
<dbReference type="EMBL" id="LSRX01000596">
    <property type="protein sequence ID" value="OLP93048.1"/>
    <property type="molecule type" value="Genomic_DNA"/>
</dbReference>
<keyword evidence="3" id="KW-1185">Reference proteome</keyword>
<evidence type="ECO:0000256" key="1">
    <source>
        <dbReference type="SAM" id="MobiDB-lite"/>
    </source>
</evidence>
<proteinExistence type="predicted"/>
<feature type="region of interest" description="Disordered" evidence="1">
    <location>
        <begin position="31"/>
        <end position="52"/>
    </location>
</feature>
<organism evidence="2 3">
    <name type="scientific">Symbiodinium microadriaticum</name>
    <name type="common">Dinoflagellate</name>
    <name type="synonym">Zooxanthella microadriatica</name>
    <dbReference type="NCBI Taxonomy" id="2951"/>
    <lineage>
        <taxon>Eukaryota</taxon>
        <taxon>Sar</taxon>
        <taxon>Alveolata</taxon>
        <taxon>Dinophyceae</taxon>
        <taxon>Suessiales</taxon>
        <taxon>Symbiodiniaceae</taxon>
        <taxon>Symbiodinium</taxon>
    </lineage>
</organism>
<comment type="caution">
    <text evidence="2">The sequence shown here is derived from an EMBL/GenBank/DDBJ whole genome shotgun (WGS) entry which is preliminary data.</text>
</comment>
<sequence length="193" mass="21351">MRVRSSLKFFFGLDSFPEAVACGAMTSMTPERRVRKREQSKSPLNELDDELLPTPDETVGLSASTIADIVRREIRMGISPMEARLTSMETVLGNRVDNIDQQLKNHGDRIEKIEALLESKDATPRSRASEHSFSVEKQIADLQMQIDGLRLSPRPDKLEPAKVMVVGGLATLLDMQSVGNNMGDEYVGFDAGS</sequence>
<reference evidence="2 3" key="1">
    <citation type="submission" date="2016-02" db="EMBL/GenBank/DDBJ databases">
        <title>Genome analysis of coral dinoflagellate symbionts highlights evolutionary adaptations to a symbiotic lifestyle.</title>
        <authorList>
            <person name="Aranda M."/>
            <person name="Li Y."/>
            <person name="Liew Y.J."/>
            <person name="Baumgarten S."/>
            <person name="Simakov O."/>
            <person name="Wilson M."/>
            <person name="Piel J."/>
            <person name="Ashoor H."/>
            <person name="Bougouffa S."/>
            <person name="Bajic V.B."/>
            <person name="Ryu T."/>
            <person name="Ravasi T."/>
            <person name="Bayer T."/>
            <person name="Micklem G."/>
            <person name="Kim H."/>
            <person name="Bhak J."/>
            <person name="Lajeunesse T.C."/>
            <person name="Voolstra C.R."/>
        </authorList>
    </citation>
    <scope>NUCLEOTIDE SEQUENCE [LARGE SCALE GENOMIC DNA]</scope>
    <source>
        <strain evidence="2 3">CCMP2467</strain>
    </source>
</reference>
<dbReference type="AlphaFoldDB" id="A0A1Q9DCY6"/>
<protein>
    <submittedName>
        <fullName evidence="2">Uncharacterized protein</fullName>
    </submittedName>
</protein>
<gene>
    <name evidence="2" type="ORF">AK812_SmicGene25100</name>
</gene>
<evidence type="ECO:0000313" key="2">
    <source>
        <dbReference type="EMBL" id="OLP93048.1"/>
    </source>
</evidence>
<accession>A0A1Q9DCY6</accession>
<dbReference type="Proteomes" id="UP000186817">
    <property type="component" value="Unassembled WGS sequence"/>
</dbReference>
<evidence type="ECO:0000313" key="3">
    <source>
        <dbReference type="Proteomes" id="UP000186817"/>
    </source>
</evidence>